<evidence type="ECO:0000313" key="5">
    <source>
        <dbReference type="EMBL" id="SNZ20451.1"/>
    </source>
</evidence>
<dbReference type="InterPro" id="IPR019888">
    <property type="entry name" value="Tscrpt_reg_AsnC-like"/>
</dbReference>
<keyword evidence="3" id="KW-0804">Transcription</keyword>
<dbReference type="SUPFAM" id="SSF46785">
    <property type="entry name" value="Winged helix' DNA-binding domain"/>
    <property type="match status" value="1"/>
</dbReference>
<dbReference type="Gene3D" id="3.30.70.920">
    <property type="match status" value="1"/>
</dbReference>
<evidence type="ECO:0000256" key="3">
    <source>
        <dbReference type="ARBA" id="ARBA00023163"/>
    </source>
</evidence>
<sequence>MDDFDRKILGEMVGDARQTYGDIGKSVGLSAPAVHERVKRLKAAGTITGTSAQVDAHAIGKPFLAFVHVNSKGWGKSERMMRLREYPEVEELHSVTGDTCVIMKVRTADAQAMEQFLAQIYALPGVQGTKSYVVLSTYVERPVQAEVTEEWPEIPLPPE</sequence>
<dbReference type="PROSITE" id="PS00519">
    <property type="entry name" value="HTH_ASNC_1"/>
    <property type="match status" value="1"/>
</dbReference>
<dbReference type="InterPro" id="IPR000485">
    <property type="entry name" value="AsnC-type_HTH_dom"/>
</dbReference>
<keyword evidence="2" id="KW-0238">DNA-binding</keyword>
<dbReference type="EMBL" id="OBEL01000004">
    <property type="protein sequence ID" value="SNZ20451.1"/>
    <property type="molecule type" value="Genomic_DNA"/>
</dbReference>
<feature type="domain" description="HTH asnC-type" evidence="4">
    <location>
        <begin position="1"/>
        <end position="62"/>
    </location>
</feature>
<evidence type="ECO:0000313" key="6">
    <source>
        <dbReference type="Proteomes" id="UP000219439"/>
    </source>
</evidence>
<dbReference type="SMART" id="SM00344">
    <property type="entry name" value="HTH_ASNC"/>
    <property type="match status" value="1"/>
</dbReference>
<dbReference type="InterPro" id="IPR036390">
    <property type="entry name" value="WH_DNA-bd_sf"/>
</dbReference>
<dbReference type="Proteomes" id="UP000219439">
    <property type="component" value="Unassembled WGS sequence"/>
</dbReference>
<dbReference type="Pfam" id="PF01037">
    <property type="entry name" value="AsnC_trans_reg"/>
    <property type="match status" value="1"/>
</dbReference>
<keyword evidence="6" id="KW-1185">Reference proteome</keyword>
<dbReference type="PANTHER" id="PTHR30154">
    <property type="entry name" value="LEUCINE-RESPONSIVE REGULATORY PROTEIN"/>
    <property type="match status" value="1"/>
</dbReference>
<keyword evidence="1" id="KW-0805">Transcription regulation</keyword>
<dbReference type="SUPFAM" id="SSF54909">
    <property type="entry name" value="Dimeric alpha+beta barrel"/>
    <property type="match status" value="1"/>
</dbReference>
<reference evidence="5 6" key="1">
    <citation type="submission" date="2017-09" db="EMBL/GenBank/DDBJ databases">
        <authorList>
            <person name="Ehlers B."/>
            <person name="Leendertz F.H."/>
        </authorList>
    </citation>
    <scope>NUCLEOTIDE SEQUENCE [LARGE SCALE GENOMIC DNA]</scope>
    <source>
        <strain evidence="5 6">DSM 18289</strain>
    </source>
</reference>
<gene>
    <name evidence="5" type="ORF">SAMN06265368_3554</name>
</gene>
<dbReference type="PROSITE" id="PS50956">
    <property type="entry name" value="HTH_ASNC_2"/>
    <property type="match status" value="1"/>
</dbReference>
<dbReference type="InterPro" id="IPR019887">
    <property type="entry name" value="Tscrpt_reg_AsnC/Lrp_C"/>
</dbReference>
<dbReference type="GO" id="GO:0043200">
    <property type="term" value="P:response to amino acid"/>
    <property type="evidence" value="ECO:0007669"/>
    <property type="project" value="TreeGrafter"/>
</dbReference>
<dbReference type="Gene3D" id="1.10.10.10">
    <property type="entry name" value="Winged helix-like DNA-binding domain superfamily/Winged helix DNA-binding domain"/>
    <property type="match status" value="1"/>
</dbReference>
<dbReference type="PRINTS" id="PR00033">
    <property type="entry name" value="HTHASNC"/>
</dbReference>
<dbReference type="AlphaFoldDB" id="A0A285PKQ1"/>
<evidence type="ECO:0000256" key="2">
    <source>
        <dbReference type="ARBA" id="ARBA00023125"/>
    </source>
</evidence>
<dbReference type="InterPro" id="IPR019885">
    <property type="entry name" value="Tscrpt_reg_HTH_AsnC-type_CS"/>
</dbReference>
<dbReference type="GO" id="GO:0043565">
    <property type="term" value="F:sequence-specific DNA binding"/>
    <property type="evidence" value="ECO:0007669"/>
    <property type="project" value="InterPro"/>
</dbReference>
<evidence type="ECO:0000256" key="1">
    <source>
        <dbReference type="ARBA" id="ARBA00023015"/>
    </source>
</evidence>
<dbReference type="Pfam" id="PF13404">
    <property type="entry name" value="HTH_AsnC-type"/>
    <property type="match status" value="1"/>
</dbReference>
<dbReference type="InterPro" id="IPR036388">
    <property type="entry name" value="WH-like_DNA-bd_sf"/>
</dbReference>
<dbReference type="GO" id="GO:0005829">
    <property type="term" value="C:cytosol"/>
    <property type="evidence" value="ECO:0007669"/>
    <property type="project" value="TreeGrafter"/>
</dbReference>
<proteinExistence type="predicted"/>
<dbReference type="InterPro" id="IPR011008">
    <property type="entry name" value="Dimeric_a/b-barrel"/>
</dbReference>
<protein>
    <submittedName>
        <fullName evidence="5">Transcriptional regulator, AsnC family</fullName>
    </submittedName>
</protein>
<evidence type="ECO:0000259" key="4">
    <source>
        <dbReference type="PROSITE" id="PS50956"/>
    </source>
</evidence>
<accession>A0A285PKQ1</accession>
<organism evidence="5 6">
    <name type="scientific">Cohaesibacter gelatinilyticus</name>
    <dbReference type="NCBI Taxonomy" id="372072"/>
    <lineage>
        <taxon>Bacteria</taxon>
        <taxon>Pseudomonadati</taxon>
        <taxon>Pseudomonadota</taxon>
        <taxon>Alphaproteobacteria</taxon>
        <taxon>Hyphomicrobiales</taxon>
        <taxon>Cohaesibacteraceae</taxon>
    </lineage>
</organism>
<dbReference type="PANTHER" id="PTHR30154:SF53">
    <property type="entry name" value="HTH-TYPE TRANSCRIPTIONAL REGULATOR LRPC"/>
    <property type="match status" value="1"/>
</dbReference>
<name>A0A285PKQ1_9HYPH</name>